<reference evidence="2 3" key="1">
    <citation type="journal article" date="2017" name="Plant Biotechnol. J.">
        <title>A comprehensive draft genome sequence for lupin (Lupinus angustifolius), an emerging health food: insights into plant-microbe interactions and legume evolution.</title>
        <authorList>
            <person name="Hane J.K."/>
            <person name="Ming Y."/>
            <person name="Kamphuis L.G."/>
            <person name="Nelson M.N."/>
            <person name="Garg G."/>
            <person name="Atkins C.A."/>
            <person name="Bayer P.E."/>
            <person name="Bravo A."/>
            <person name="Bringans S."/>
            <person name="Cannon S."/>
            <person name="Edwards D."/>
            <person name="Foley R."/>
            <person name="Gao L.L."/>
            <person name="Harrison M.J."/>
            <person name="Huang W."/>
            <person name="Hurgobin B."/>
            <person name="Li S."/>
            <person name="Liu C.W."/>
            <person name="McGrath A."/>
            <person name="Morahan G."/>
            <person name="Murray J."/>
            <person name="Weller J."/>
            <person name="Jian J."/>
            <person name="Singh K.B."/>
        </authorList>
    </citation>
    <scope>NUCLEOTIDE SEQUENCE [LARGE SCALE GENOMIC DNA]</scope>
    <source>
        <strain evidence="3">cv. Tanjil</strain>
        <tissue evidence="2">Whole plant</tissue>
    </source>
</reference>
<evidence type="ECO:0000256" key="1">
    <source>
        <dbReference type="SAM" id="MobiDB-lite"/>
    </source>
</evidence>
<evidence type="ECO:0000313" key="3">
    <source>
        <dbReference type="Proteomes" id="UP000188354"/>
    </source>
</evidence>
<accession>A0A1J7I6R0</accession>
<dbReference type="Gramene" id="OIW09749">
    <property type="protein sequence ID" value="OIW09749"/>
    <property type="gene ID" value="TanjilG_14272"/>
</dbReference>
<protein>
    <submittedName>
        <fullName evidence="2">Uncharacterized protein</fullName>
    </submittedName>
</protein>
<name>A0A1J7I6R0_LUPAN</name>
<proteinExistence type="predicted"/>
<gene>
    <name evidence="2" type="ORF">TanjilG_14272</name>
</gene>
<dbReference type="AlphaFoldDB" id="A0A1J7I6R0"/>
<keyword evidence="3" id="KW-1185">Reference proteome</keyword>
<feature type="region of interest" description="Disordered" evidence="1">
    <location>
        <begin position="97"/>
        <end position="118"/>
    </location>
</feature>
<evidence type="ECO:0000313" key="2">
    <source>
        <dbReference type="EMBL" id="OIW09749.1"/>
    </source>
</evidence>
<sequence>MEKVWVFIKLDEESLKMERLDVGCVLMAIHVDLKLDRIMKVRIGEGLFNVRLDGEWWPKNNSDDSEESLLVEEEDYVTSSLGPLSCVQTKNIGGFKKQDKSIGEGDHSPSHCEGGSAGVEEEEQLFTKMDKSSIVEVMDIWIENQKKREVEEVDRLGEAGEEIERLRKGKGIVKGFEEDDGFSLQIGPKCSLPSPNQFILEEKLKRHMSAHVVTNHVLSKEMQNKVKKVPELGQQEVAQLLVLEVSYQKRAPNKSITLLMWIWSLIFYPKQLL</sequence>
<organism evidence="2 3">
    <name type="scientific">Lupinus angustifolius</name>
    <name type="common">Narrow-leaved blue lupine</name>
    <dbReference type="NCBI Taxonomy" id="3871"/>
    <lineage>
        <taxon>Eukaryota</taxon>
        <taxon>Viridiplantae</taxon>
        <taxon>Streptophyta</taxon>
        <taxon>Embryophyta</taxon>
        <taxon>Tracheophyta</taxon>
        <taxon>Spermatophyta</taxon>
        <taxon>Magnoliopsida</taxon>
        <taxon>eudicotyledons</taxon>
        <taxon>Gunneridae</taxon>
        <taxon>Pentapetalae</taxon>
        <taxon>rosids</taxon>
        <taxon>fabids</taxon>
        <taxon>Fabales</taxon>
        <taxon>Fabaceae</taxon>
        <taxon>Papilionoideae</taxon>
        <taxon>50 kb inversion clade</taxon>
        <taxon>genistoids sensu lato</taxon>
        <taxon>core genistoids</taxon>
        <taxon>Genisteae</taxon>
        <taxon>Lupinus</taxon>
    </lineage>
</organism>
<dbReference type="EMBL" id="CM007366">
    <property type="protein sequence ID" value="OIW09749.1"/>
    <property type="molecule type" value="Genomic_DNA"/>
</dbReference>
<feature type="compositionally biased region" description="Basic and acidic residues" evidence="1">
    <location>
        <begin position="97"/>
        <end position="110"/>
    </location>
</feature>
<dbReference type="Proteomes" id="UP000188354">
    <property type="component" value="Chromosome LG06"/>
</dbReference>